<sequence length="174" mass="18920">MGDKMIVIEECKNSKAVTIVVYGGNQMVVAEAERCMHDALCVVRNLIRDPRVVGGGGSAELAASIAVESAADKIPGVEQYAFRAFADALTGLVEALASNCGLNGIEEVQRVKVRQIEENHPFYGLDCMQKGTDDMLKQNVLETYSSKVNQILLATQVVKMILKIDDVIAPNDYE</sequence>
<evidence type="ECO:0000256" key="4">
    <source>
        <dbReference type="ARBA" id="ARBA00023186"/>
    </source>
</evidence>
<dbReference type="GO" id="GO:0005524">
    <property type="term" value="F:ATP binding"/>
    <property type="evidence" value="ECO:0007669"/>
    <property type="project" value="UniProtKB-KW"/>
</dbReference>
<dbReference type="InterPro" id="IPR027410">
    <property type="entry name" value="TCP-1-like_intermed_sf"/>
</dbReference>
<keyword evidence="2 5" id="KW-0547">Nucleotide-binding</keyword>
<dbReference type="GO" id="GO:0140662">
    <property type="term" value="F:ATP-dependent protein folding chaperone"/>
    <property type="evidence" value="ECO:0007669"/>
    <property type="project" value="InterPro"/>
</dbReference>
<keyword evidence="3 5" id="KW-0067">ATP-binding</keyword>
<dbReference type="Gene3D" id="1.10.560.10">
    <property type="entry name" value="GroEL-like equatorial domain"/>
    <property type="match status" value="1"/>
</dbReference>
<evidence type="ECO:0000256" key="3">
    <source>
        <dbReference type="ARBA" id="ARBA00022840"/>
    </source>
</evidence>
<dbReference type="AlphaFoldDB" id="A0A2C6KZ34"/>
<dbReference type="OrthoDB" id="1604182at2759"/>
<name>A0A2C6KZ34_9APIC</name>
<comment type="caution">
    <text evidence="6">The sequence shown here is derived from an EMBL/GenBank/DDBJ whole genome shotgun (WGS) entry which is preliminary data.</text>
</comment>
<dbReference type="InterPro" id="IPR017998">
    <property type="entry name" value="Chaperone_TCP-1"/>
</dbReference>
<comment type="similarity">
    <text evidence="1 5">Belongs to the TCP-1 chaperonin family.</text>
</comment>
<evidence type="ECO:0000256" key="5">
    <source>
        <dbReference type="RuleBase" id="RU004187"/>
    </source>
</evidence>
<dbReference type="SUPFAM" id="SSF48592">
    <property type="entry name" value="GroEL equatorial domain-like"/>
    <property type="match status" value="1"/>
</dbReference>
<keyword evidence="7" id="KW-1185">Reference proteome</keyword>
<dbReference type="EMBL" id="MIGC01000375">
    <property type="protein sequence ID" value="PHJ25190.1"/>
    <property type="molecule type" value="Genomic_DNA"/>
</dbReference>
<evidence type="ECO:0000313" key="6">
    <source>
        <dbReference type="EMBL" id="PHJ25190.1"/>
    </source>
</evidence>
<dbReference type="Proteomes" id="UP000221165">
    <property type="component" value="Unassembled WGS sequence"/>
</dbReference>
<accession>A0A2C6KZ34</accession>
<dbReference type="Pfam" id="PF00118">
    <property type="entry name" value="Cpn60_TCP1"/>
    <property type="match status" value="1"/>
</dbReference>
<evidence type="ECO:0000256" key="1">
    <source>
        <dbReference type="ARBA" id="ARBA00008020"/>
    </source>
</evidence>
<evidence type="ECO:0000256" key="2">
    <source>
        <dbReference type="ARBA" id="ARBA00022741"/>
    </source>
</evidence>
<reference evidence="6 7" key="1">
    <citation type="journal article" date="2017" name="Int. J. Parasitol.">
        <title>The genome of the protozoan parasite Cystoisospora suis and a reverse vaccinology approach to identify vaccine candidates.</title>
        <authorList>
            <person name="Palmieri N."/>
            <person name="Shrestha A."/>
            <person name="Ruttkowski B."/>
            <person name="Beck T."/>
            <person name="Vogl C."/>
            <person name="Tomley F."/>
            <person name="Blake D.P."/>
            <person name="Joachim A."/>
        </authorList>
    </citation>
    <scope>NUCLEOTIDE SEQUENCE [LARGE SCALE GENOMIC DNA]</scope>
    <source>
        <strain evidence="6 7">Wien I</strain>
    </source>
</reference>
<evidence type="ECO:0000313" key="7">
    <source>
        <dbReference type="Proteomes" id="UP000221165"/>
    </source>
</evidence>
<dbReference type="InterPro" id="IPR027409">
    <property type="entry name" value="GroEL-like_apical_dom_sf"/>
</dbReference>
<organism evidence="6 7">
    <name type="scientific">Cystoisospora suis</name>
    <dbReference type="NCBI Taxonomy" id="483139"/>
    <lineage>
        <taxon>Eukaryota</taxon>
        <taxon>Sar</taxon>
        <taxon>Alveolata</taxon>
        <taxon>Apicomplexa</taxon>
        <taxon>Conoidasida</taxon>
        <taxon>Coccidia</taxon>
        <taxon>Eucoccidiorida</taxon>
        <taxon>Eimeriorina</taxon>
        <taxon>Sarcocystidae</taxon>
        <taxon>Cystoisospora</taxon>
    </lineage>
</organism>
<proteinExistence type="inferred from homology"/>
<dbReference type="Gene3D" id="3.50.7.10">
    <property type="entry name" value="GroEL"/>
    <property type="match status" value="1"/>
</dbReference>
<dbReference type="VEuPathDB" id="ToxoDB:CSUI_000948"/>
<dbReference type="RefSeq" id="XP_067926862.1">
    <property type="nucleotide sequence ID" value="XM_068061154.1"/>
</dbReference>
<gene>
    <name evidence="6" type="ORF">CSUI_000948</name>
</gene>
<dbReference type="InterPro" id="IPR027413">
    <property type="entry name" value="GROEL-like_equatorial_sf"/>
</dbReference>
<dbReference type="GeneID" id="94424365"/>
<keyword evidence="4 5" id="KW-0143">Chaperone</keyword>
<dbReference type="PRINTS" id="PR00304">
    <property type="entry name" value="TCOMPLEXTCP1"/>
</dbReference>
<dbReference type="PANTHER" id="PTHR11353">
    <property type="entry name" value="CHAPERONIN"/>
    <property type="match status" value="1"/>
</dbReference>
<dbReference type="Gene3D" id="3.30.260.10">
    <property type="entry name" value="TCP-1-like chaperonin intermediate domain"/>
    <property type="match status" value="1"/>
</dbReference>
<protein>
    <submittedName>
        <fullName evidence="6">T-complex protein epsilon subunit (Tcp-1-epsilon)</fullName>
    </submittedName>
</protein>
<dbReference type="InterPro" id="IPR002423">
    <property type="entry name" value="Cpn60/GroEL/TCP-1"/>
</dbReference>